<dbReference type="PANTHER" id="PTHR43777:SF1">
    <property type="entry name" value="MOLYBDENUM COFACTOR CYTIDYLYLTRANSFERASE"/>
    <property type="match status" value="1"/>
</dbReference>
<dbReference type="Gene3D" id="3.90.550.10">
    <property type="entry name" value="Spore Coat Polysaccharide Biosynthesis Protein SpsA, Chain A"/>
    <property type="match status" value="1"/>
</dbReference>
<sequence length="202" mass="21776">MLGRNMTSKDLSNHPCVLVLAAGRGERFLASGGATHKLQAMLGAQTVLQTTLAAVEVSGLPWHVEHGPHPGMGDSIAAAVKATAQANGWLILPADLPLVRPQTLQALARQLMQAEVGQLQVIQPFYEGQKGHPVAFSRAAGDELQRLSGDQGASSIVRKAAQTQQFQRWDCDDIGCILDVDTVDSLEQAHQIWRERQSTLSQ</sequence>
<keyword evidence="1" id="KW-0460">Magnesium</keyword>
<dbReference type="Proteomes" id="UP000261948">
    <property type="component" value="Unassembled WGS sequence"/>
</dbReference>
<dbReference type="InterPro" id="IPR029044">
    <property type="entry name" value="Nucleotide-diphossugar_trans"/>
</dbReference>
<keyword evidence="4" id="KW-1185">Reference proteome</keyword>
<comment type="caution">
    <text evidence="3">The sequence shown here is derived from an EMBL/GenBank/DDBJ whole genome shotgun (WGS) entry which is preliminary data.</text>
</comment>
<accession>A0A373FUN9</accession>
<keyword evidence="3" id="KW-0808">Transferase</keyword>
<name>A0A373FUN9_COMTE</name>
<evidence type="ECO:0000313" key="4">
    <source>
        <dbReference type="Proteomes" id="UP000261948"/>
    </source>
</evidence>
<evidence type="ECO:0000313" key="3">
    <source>
        <dbReference type="EMBL" id="RGE47155.1"/>
    </source>
</evidence>
<dbReference type="SUPFAM" id="SSF53448">
    <property type="entry name" value="Nucleotide-diphospho-sugar transferases"/>
    <property type="match status" value="1"/>
</dbReference>
<proteinExistence type="predicted"/>
<protein>
    <submittedName>
        <fullName evidence="3">Nucleotidyltransferase family protein</fullName>
    </submittedName>
</protein>
<dbReference type="EMBL" id="QURR01000001">
    <property type="protein sequence ID" value="RGE47155.1"/>
    <property type="molecule type" value="Genomic_DNA"/>
</dbReference>
<dbReference type="PANTHER" id="PTHR43777">
    <property type="entry name" value="MOLYBDENUM COFACTOR CYTIDYLYLTRANSFERASE"/>
    <property type="match status" value="1"/>
</dbReference>
<reference evidence="3 4" key="1">
    <citation type="submission" date="2018-08" db="EMBL/GenBank/DDBJ databases">
        <title>Comamonas testosteroni strain SWCO2.</title>
        <authorList>
            <person name="Jiang N."/>
            <person name="Zhang X.Z."/>
        </authorList>
    </citation>
    <scope>NUCLEOTIDE SEQUENCE [LARGE SCALE GENOMIC DNA]</scope>
    <source>
        <strain evidence="3 4">SWCO2</strain>
    </source>
</reference>
<evidence type="ECO:0000259" key="2">
    <source>
        <dbReference type="Pfam" id="PF12804"/>
    </source>
</evidence>
<evidence type="ECO:0000256" key="1">
    <source>
        <dbReference type="ARBA" id="ARBA00022842"/>
    </source>
</evidence>
<gene>
    <name evidence="3" type="ORF">DZC30_01185</name>
</gene>
<organism evidence="3 4">
    <name type="scientific">Comamonas testosteroni</name>
    <name type="common">Pseudomonas testosteroni</name>
    <dbReference type="NCBI Taxonomy" id="285"/>
    <lineage>
        <taxon>Bacteria</taxon>
        <taxon>Pseudomonadati</taxon>
        <taxon>Pseudomonadota</taxon>
        <taxon>Betaproteobacteria</taxon>
        <taxon>Burkholderiales</taxon>
        <taxon>Comamonadaceae</taxon>
        <taxon>Comamonas</taxon>
    </lineage>
</organism>
<dbReference type="AlphaFoldDB" id="A0A373FUN9"/>
<dbReference type="GO" id="GO:0016779">
    <property type="term" value="F:nucleotidyltransferase activity"/>
    <property type="evidence" value="ECO:0007669"/>
    <property type="project" value="UniProtKB-ARBA"/>
</dbReference>
<feature type="domain" description="MobA-like NTP transferase" evidence="2">
    <location>
        <begin position="53"/>
        <end position="160"/>
    </location>
</feature>
<dbReference type="InterPro" id="IPR025877">
    <property type="entry name" value="MobA-like_NTP_Trfase"/>
</dbReference>
<dbReference type="OrthoDB" id="5298793at2"/>
<dbReference type="Pfam" id="PF12804">
    <property type="entry name" value="NTP_transf_3"/>
    <property type="match status" value="1"/>
</dbReference>